<keyword evidence="3" id="KW-1185">Reference proteome</keyword>
<evidence type="ECO:0000313" key="3">
    <source>
        <dbReference type="Proteomes" id="UP001157069"/>
    </source>
</evidence>
<dbReference type="PANTHER" id="PTHR43252:SF2">
    <property type="entry name" value="TRANSCRIPTION REGULATOR, PADR-LIKE FAMILY"/>
    <property type="match status" value="1"/>
</dbReference>
<sequence length="168" mass="17883">MRATPSHGFDIWEAVDGLRETLAGTGPGEPDIRTAVLVSLLEKPLHGYGVIQAIEERTGWRPGAGEVYPTLQLLVDEQLVTAEQVGERKLYSLTEAGRAAAEAAVEPAEPAESARERIGRNMALPKAGMKLAQAAAVVAQSGTPEQAERAVAAIDEARRTLYAILAED</sequence>
<protein>
    <recommendedName>
        <fullName evidence="1">Transcription regulator PadR N-terminal domain-containing protein</fullName>
    </recommendedName>
</protein>
<dbReference type="InterPro" id="IPR005149">
    <property type="entry name" value="Tscrpt_reg_PadR_N"/>
</dbReference>
<comment type="caution">
    <text evidence="2">The sequence shown here is derived from an EMBL/GenBank/DDBJ whole genome shotgun (WGS) entry which is preliminary data.</text>
</comment>
<organism evidence="2 3">
    <name type="scientific">Homoserinibacter gongjuensis</name>
    <dbReference type="NCBI Taxonomy" id="1162968"/>
    <lineage>
        <taxon>Bacteria</taxon>
        <taxon>Bacillati</taxon>
        <taxon>Actinomycetota</taxon>
        <taxon>Actinomycetes</taxon>
        <taxon>Micrococcales</taxon>
        <taxon>Microbacteriaceae</taxon>
        <taxon>Homoserinibacter</taxon>
    </lineage>
</organism>
<dbReference type="EMBL" id="BSVA01000001">
    <property type="protein sequence ID" value="GMA91509.1"/>
    <property type="molecule type" value="Genomic_DNA"/>
</dbReference>
<reference evidence="3" key="1">
    <citation type="journal article" date="2019" name="Int. J. Syst. Evol. Microbiol.">
        <title>The Global Catalogue of Microorganisms (GCM) 10K type strain sequencing project: providing services to taxonomists for standard genome sequencing and annotation.</title>
        <authorList>
            <consortium name="The Broad Institute Genomics Platform"/>
            <consortium name="The Broad Institute Genome Sequencing Center for Infectious Disease"/>
            <person name="Wu L."/>
            <person name="Ma J."/>
        </authorList>
    </citation>
    <scope>NUCLEOTIDE SEQUENCE [LARGE SCALE GENOMIC DNA]</scope>
    <source>
        <strain evidence="3">NBRC 108755</strain>
    </source>
</reference>
<dbReference type="Proteomes" id="UP001157069">
    <property type="component" value="Unassembled WGS sequence"/>
</dbReference>
<dbReference type="InterPro" id="IPR036390">
    <property type="entry name" value="WH_DNA-bd_sf"/>
</dbReference>
<accession>A0ABQ6JW82</accession>
<proteinExistence type="predicted"/>
<dbReference type="RefSeq" id="WP_284299895.1">
    <property type="nucleotide sequence ID" value="NZ_BSVA01000001.1"/>
</dbReference>
<evidence type="ECO:0000259" key="1">
    <source>
        <dbReference type="Pfam" id="PF03551"/>
    </source>
</evidence>
<dbReference type="Pfam" id="PF03551">
    <property type="entry name" value="PadR"/>
    <property type="match status" value="1"/>
</dbReference>
<dbReference type="SUPFAM" id="SSF46785">
    <property type="entry name" value="Winged helix' DNA-binding domain"/>
    <property type="match status" value="1"/>
</dbReference>
<dbReference type="Gene3D" id="1.10.10.10">
    <property type="entry name" value="Winged helix-like DNA-binding domain superfamily/Winged helix DNA-binding domain"/>
    <property type="match status" value="1"/>
</dbReference>
<feature type="domain" description="Transcription regulator PadR N-terminal" evidence="1">
    <location>
        <begin position="36"/>
        <end position="102"/>
    </location>
</feature>
<gene>
    <name evidence="2" type="ORF">GCM10025869_20380</name>
</gene>
<name>A0ABQ6JW82_9MICO</name>
<dbReference type="InterPro" id="IPR036388">
    <property type="entry name" value="WH-like_DNA-bd_sf"/>
</dbReference>
<evidence type="ECO:0000313" key="2">
    <source>
        <dbReference type="EMBL" id="GMA91509.1"/>
    </source>
</evidence>
<dbReference type="PANTHER" id="PTHR43252">
    <property type="entry name" value="TRANSCRIPTIONAL REGULATOR YQJI"/>
    <property type="match status" value="1"/>
</dbReference>